<keyword evidence="5 7" id="KW-1133">Transmembrane helix</keyword>
<evidence type="ECO:0000256" key="7">
    <source>
        <dbReference type="SAM" id="Phobius"/>
    </source>
</evidence>
<keyword evidence="3" id="KW-1003">Cell membrane</keyword>
<dbReference type="PANTHER" id="PTHR43823">
    <property type="entry name" value="SPORULATION PROTEIN YKVU"/>
    <property type="match status" value="1"/>
</dbReference>
<dbReference type="Proteomes" id="UP001057375">
    <property type="component" value="Unassembled WGS sequence"/>
</dbReference>
<dbReference type="EMBL" id="BQXS01009711">
    <property type="protein sequence ID" value="GKT31641.1"/>
    <property type="molecule type" value="Genomic_DNA"/>
</dbReference>
<feature type="transmembrane region" description="Helical" evidence="7">
    <location>
        <begin position="427"/>
        <end position="447"/>
    </location>
</feature>
<evidence type="ECO:0000313" key="9">
    <source>
        <dbReference type="Proteomes" id="UP001057375"/>
    </source>
</evidence>
<dbReference type="InterPro" id="IPR051327">
    <property type="entry name" value="MATE_MepA_subfamily"/>
</dbReference>
<sequence length="507" mass="56432">MSEIELKETRLAPIKNTSVISTTNNDNINEMATGSVIKLIIKMSFASVISLFCVTAYEIADSMIIGRFCGSTPLSGVSAFLFFEYILSINIGYCFGCSVTPIISHALGEGNLLRAQKSLQYLITFLIIWTIFVPALCIPLLPFILPALGVPDNAYDETLSYARVAICGTGIVSFVLAFIQLFRSENRPFLSMWIEISCSLLNIVGDLIFLGIFKLKASYAALSTVIAHLLPFIVIIFLYCSRKESIRPKVTLTPDVLKAPFDKEIFLKTFGSSFVFLIQETFFSLGGILISKNIANYVSDEHQHTEYLAAFGASHRLANMVFLPCLGIGTSLPPLIAYNLGKLNYQRVFGIIWKGLLTIITFASFLCGLFLSLLPFFASLFSDGDDDLTELIISMTKGVLIISFFCPFLHTVTGIAQGERNVAYQAVLYFCTGFPMIVFSYVLPLLFKNGLDAFKYILTISYSIADIFCLICFPFLFFKYYKKTKTPIDIIDFEDSKDESHSNESKA</sequence>
<feature type="transmembrane region" description="Helical" evidence="7">
    <location>
        <begin position="119"/>
        <end position="141"/>
    </location>
</feature>
<protein>
    <submittedName>
        <fullName evidence="8">Multi antimicrobial extrusion protein like protein</fullName>
    </submittedName>
</protein>
<evidence type="ECO:0000256" key="3">
    <source>
        <dbReference type="ARBA" id="ARBA00022475"/>
    </source>
</evidence>
<evidence type="ECO:0000313" key="8">
    <source>
        <dbReference type="EMBL" id="GKT31641.1"/>
    </source>
</evidence>
<feature type="transmembrane region" description="Helical" evidence="7">
    <location>
        <begin position="39"/>
        <end position="60"/>
    </location>
</feature>
<feature type="transmembrane region" description="Helical" evidence="7">
    <location>
        <begin position="219"/>
        <end position="240"/>
    </location>
</feature>
<evidence type="ECO:0000256" key="5">
    <source>
        <dbReference type="ARBA" id="ARBA00022989"/>
    </source>
</evidence>
<dbReference type="Pfam" id="PF01554">
    <property type="entry name" value="MatE"/>
    <property type="match status" value="2"/>
</dbReference>
<feature type="transmembrane region" description="Helical" evidence="7">
    <location>
        <begin position="453"/>
        <end position="478"/>
    </location>
</feature>
<keyword evidence="6 7" id="KW-0472">Membrane</keyword>
<feature type="transmembrane region" description="Helical" evidence="7">
    <location>
        <begin position="80"/>
        <end position="107"/>
    </location>
</feature>
<keyword evidence="4 7" id="KW-0812">Transmembrane</keyword>
<evidence type="ECO:0000256" key="1">
    <source>
        <dbReference type="ARBA" id="ARBA00004651"/>
    </source>
</evidence>
<comment type="caution">
    <text evidence="8">The sequence shown here is derived from an EMBL/GenBank/DDBJ whole genome shotgun (WGS) entry which is preliminary data.</text>
</comment>
<feature type="transmembrane region" description="Helical" evidence="7">
    <location>
        <begin position="321"/>
        <end position="340"/>
    </location>
</feature>
<organism evidence="8 9">
    <name type="scientific">Aduncisulcus paluster</name>
    <dbReference type="NCBI Taxonomy" id="2918883"/>
    <lineage>
        <taxon>Eukaryota</taxon>
        <taxon>Metamonada</taxon>
        <taxon>Carpediemonas-like organisms</taxon>
        <taxon>Aduncisulcus</taxon>
    </lineage>
</organism>
<dbReference type="SUPFAM" id="SSF103473">
    <property type="entry name" value="MFS general substrate transporter"/>
    <property type="match status" value="1"/>
</dbReference>
<name>A0ABQ5KIA2_9EUKA</name>
<proteinExistence type="inferred from homology"/>
<accession>A0ABQ5KIA2</accession>
<comment type="similarity">
    <text evidence="2">Belongs to the multi antimicrobial extrusion (MATE) (TC 2.A.66.1) family.</text>
</comment>
<feature type="transmembrane region" description="Helical" evidence="7">
    <location>
        <begin position="189"/>
        <end position="213"/>
    </location>
</feature>
<comment type="subcellular location">
    <subcellularLocation>
        <location evidence="1">Cell membrane</location>
        <topology evidence="1">Multi-pass membrane protein</topology>
    </subcellularLocation>
</comment>
<evidence type="ECO:0000256" key="4">
    <source>
        <dbReference type="ARBA" id="ARBA00022692"/>
    </source>
</evidence>
<evidence type="ECO:0000256" key="2">
    <source>
        <dbReference type="ARBA" id="ARBA00010199"/>
    </source>
</evidence>
<dbReference type="PANTHER" id="PTHR43823:SF3">
    <property type="entry name" value="MULTIDRUG EXPORT PROTEIN MEPA"/>
    <property type="match status" value="1"/>
</dbReference>
<evidence type="ECO:0000256" key="6">
    <source>
        <dbReference type="ARBA" id="ARBA00023136"/>
    </source>
</evidence>
<feature type="transmembrane region" description="Helical" evidence="7">
    <location>
        <begin position="265"/>
        <end position="290"/>
    </location>
</feature>
<feature type="transmembrane region" description="Helical" evidence="7">
    <location>
        <begin position="161"/>
        <end position="182"/>
    </location>
</feature>
<feature type="transmembrane region" description="Helical" evidence="7">
    <location>
        <begin position="398"/>
        <end position="415"/>
    </location>
</feature>
<feature type="transmembrane region" description="Helical" evidence="7">
    <location>
        <begin position="352"/>
        <end position="378"/>
    </location>
</feature>
<dbReference type="InterPro" id="IPR036259">
    <property type="entry name" value="MFS_trans_sf"/>
</dbReference>
<reference evidence="8" key="1">
    <citation type="submission" date="2022-03" db="EMBL/GenBank/DDBJ databases">
        <title>Draft genome sequence of Aduncisulcus paluster, a free-living microaerophilic Fornicata.</title>
        <authorList>
            <person name="Yuyama I."/>
            <person name="Kume K."/>
            <person name="Tamura T."/>
            <person name="Inagaki Y."/>
            <person name="Hashimoto T."/>
        </authorList>
    </citation>
    <scope>NUCLEOTIDE SEQUENCE</scope>
    <source>
        <strain evidence="8">NY0171</strain>
    </source>
</reference>
<dbReference type="InterPro" id="IPR002528">
    <property type="entry name" value="MATE_fam"/>
</dbReference>
<keyword evidence="9" id="KW-1185">Reference proteome</keyword>
<gene>
    <name evidence="8" type="ORF">ADUPG1_006027</name>
</gene>